<protein>
    <submittedName>
        <fullName evidence="5">Translation factor GUF1, mitochondrial</fullName>
    </submittedName>
</protein>
<evidence type="ECO:0000256" key="3">
    <source>
        <dbReference type="SAM" id="MobiDB-lite"/>
    </source>
</evidence>
<dbReference type="GO" id="GO:0045727">
    <property type="term" value="P:positive regulation of translation"/>
    <property type="evidence" value="ECO:0007669"/>
    <property type="project" value="TreeGrafter"/>
</dbReference>
<gene>
    <name evidence="5" type="ORF">TSOC_009130</name>
</gene>
<feature type="region of interest" description="Disordered" evidence="3">
    <location>
        <begin position="87"/>
        <end position="113"/>
    </location>
</feature>
<organism evidence="5 6">
    <name type="scientific">Tetrabaena socialis</name>
    <dbReference type="NCBI Taxonomy" id="47790"/>
    <lineage>
        <taxon>Eukaryota</taxon>
        <taxon>Viridiplantae</taxon>
        <taxon>Chlorophyta</taxon>
        <taxon>core chlorophytes</taxon>
        <taxon>Chlorophyceae</taxon>
        <taxon>CS clade</taxon>
        <taxon>Chlamydomonadales</taxon>
        <taxon>Tetrabaenaceae</taxon>
        <taxon>Tetrabaena</taxon>
    </lineage>
</organism>
<dbReference type="PANTHER" id="PTHR43512:SF7">
    <property type="entry name" value="TRANSLATION FACTOR GUF1, MITOCHONDRIAL"/>
    <property type="match status" value="1"/>
</dbReference>
<dbReference type="EMBL" id="PGGS01000367">
    <property type="protein sequence ID" value="PNH04684.1"/>
    <property type="molecule type" value="Genomic_DNA"/>
</dbReference>
<name>A0A2J7ZWP5_9CHLO</name>
<dbReference type="Gene3D" id="3.30.70.2570">
    <property type="entry name" value="Elongation factor 4, C-terminal domain"/>
    <property type="match status" value="1"/>
</dbReference>
<accession>A0A2J7ZWP5</accession>
<keyword evidence="6" id="KW-1185">Reference proteome</keyword>
<evidence type="ECO:0000313" key="5">
    <source>
        <dbReference type="EMBL" id="PNH04684.1"/>
    </source>
</evidence>
<sequence>MTGTPRALLAAVEYATRVVASQGWLAGRVAGLGPGGVLAGAASPCRHGCRHLASRAKEAPPRGSACSTAASASASTSCGATATLSVGATASGGASTSRTSSGGGDTRQGGRATTCCAQPQAPAAQQLGALSLRPALQQLLALRGGGPGPPPRPAAPPPPPPPAPPPPSSPPLAAASTAAEWPATAAAAAAAAAPHCPPPPRARQDLDNVDFFAPAHSAPLQLHRLKVWIGRFWCSSDGLAGGWRCAAHMPTTLPRAGGRATANGKVVARETLRALRKNVTAKCYGGDITRKRKLLDRQKEGKRRLKRMGSIDVPQELFPELMKMR</sequence>
<dbReference type="Pfam" id="PF06421">
    <property type="entry name" value="LepA_C"/>
    <property type="match status" value="1"/>
</dbReference>
<dbReference type="InterPro" id="IPR006297">
    <property type="entry name" value="EF-4"/>
</dbReference>
<dbReference type="GO" id="GO:0097177">
    <property type="term" value="F:mitochondrial ribosome binding"/>
    <property type="evidence" value="ECO:0007669"/>
    <property type="project" value="TreeGrafter"/>
</dbReference>
<dbReference type="InterPro" id="IPR013842">
    <property type="entry name" value="LepA_CTD"/>
</dbReference>
<feature type="compositionally biased region" description="Low complexity" evidence="3">
    <location>
        <begin position="171"/>
        <end position="183"/>
    </location>
</feature>
<dbReference type="Proteomes" id="UP000236333">
    <property type="component" value="Unassembled WGS sequence"/>
</dbReference>
<proteinExistence type="predicted"/>
<feature type="compositionally biased region" description="Low complexity" evidence="3">
    <location>
        <begin position="87"/>
        <end position="100"/>
    </location>
</feature>
<reference evidence="5 6" key="1">
    <citation type="journal article" date="2017" name="Mol. Biol. Evol.">
        <title>The 4-celled Tetrabaena socialis nuclear genome reveals the essential components for genetic control of cell number at the origin of multicellularity in the volvocine lineage.</title>
        <authorList>
            <person name="Featherston J."/>
            <person name="Arakaki Y."/>
            <person name="Hanschen E.R."/>
            <person name="Ferris P.J."/>
            <person name="Michod R.E."/>
            <person name="Olson B.J.S.C."/>
            <person name="Nozaki H."/>
            <person name="Durand P.M."/>
        </authorList>
    </citation>
    <scope>NUCLEOTIDE SEQUENCE [LARGE SCALE GENOMIC DNA]</scope>
    <source>
        <strain evidence="5 6">NIES-571</strain>
    </source>
</reference>
<dbReference type="GO" id="GO:0005739">
    <property type="term" value="C:mitochondrion"/>
    <property type="evidence" value="ECO:0007669"/>
    <property type="project" value="TreeGrafter"/>
</dbReference>
<dbReference type="PANTHER" id="PTHR43512">
    <property type="entry name" value="TRANSLATION FACTOR GUF1-RELATED"/>
    <property type="match status" value="1"/>
</dbReference>
<evidence type="ECO:0000259" key="4">
    <source>
        <dbReference type="Pfam" id="PF06421"/>
    </source>
</evidence>
<feature type="compositionally biased region" description="Pro residues" evidence="3">
    <location>
        <begin position="147"/>
        <end position="170"/>
    </location>
</feature>
<feature type="region of interest" description="Disordered" evidence="3">
    <location>
        <begin position="141"/>
        <end position="183"/>
    </location>
</feature>
<dbReference type="GO" id="GO:0005525">
    <property type="term" value="F:GTP binding"/>
    <property type="evidence" value="ECO:0007669"/>
    <property type="project" value="UniProtKB-KW"/>
</dbReference>
<feature type="domain" description="GTP-binding protein LepA C-terminal" evidence="4">
    <location>
        <begin position="260"/>
        <end position="323"/>
    </location>
</feature>
<dbReference type="AlphaFoldDB" id="A0A2J7ZWP5"/>
<keyword evidence="2" id="KW-0342">GTP-binding</keyword>
<evidence type="ECO:0000256" key="1">
    <source>
        <dbReference type="ARBA" id="ARBA00022741"/>
    </source>
</evidence>
<dbReference type="InterPro" id="IPR038363">
    <property type="entry name" value="LepA_C_sf"/>
</dbReference>
<comment type="caution">
    <text evidence="5">The sequence shown here is derived from an EMBL/GenBank/DDBJ whole genome shotgun (WGS) entry which is preliminary data.</text>
</comment>
<dbReference type="OrthoDB" id="1074at2759"/>
<keyword evidence="1" id="KW-0547">Nucleotide-binding</keyword>
<evidence type="ECO:0000313" key="6">
    <source>
        <dbReference type="Proteomes" id="UP000236333"/>
    </source>
</evidence>
<evidence type="ECO:0000256" key="2">
    <source>
        <dbReference type="ARBA" id="ARBA00023134"/>
    </source>
</evidence>